<dbReference type="InterPro" id="IPR016181">
    <property type="entry name" value="Acyl_CoA_acyltransferase"/>
</dbReference>
<keyword evidence="5" id="KW-1185">Reference proteome</keyword>
<evidence type="ECO:0000313" key="5">
    <source>
        <dbReference type="Proteomes" id="UP000515947"/>
    </source>
</evidence>
<gene>
    <name evidence="4" type="ORF">H9L09_17445</name>
</gene>
<dbReference type="InterPro" id="IPR000182">
    <property type="entry name" value="GNAT_dom"/>
</dbReference>
<evidence type="ECO:0000259" key="3">
    <source>
        <dbReference type="PROSITE" id="PS51186"/>
    </source>
</evidence>
<evidence type="ECO:0000256" key="1">
    <source>
        <dbReference type="ARBA" id="ARBA00022679"/>
    </source>
</evidence>
<dbReference type="KEGG" id="nmes:H9L09_17445"/>
<keyword evidence="2" id="KW-0012">Acyltransferase</keyword>
<evidence type="ECO:0000256" key="2">
    <source>
        <dbReference type="ARBA" id="ARBA00023315"/>
    </source>
</evidence>
<organism evidence="4 5">
    <name type="scientific">Nocardioides mesophilus</name>
    <dbReference type="NCBI Taxonomy" id="433659"/>
    <lineage>
        <taxon>Bacteria</taxon>
        <taxon>Bacillati</taxon>
        <taxon>Actinomycetota</taxon>
        <taxon>Actinomycetes</taxon>
        <taxon>Propionibacteriales</taxon>
        <taxon>Nocardioidaceae</taxon>
        <taxon>Nocardioides</taxon>
    </lineage>
</organism>
<dbReference type="SUPFAM" id="SSF55729">
    <property type="entry name" value="Acyl-CoA N-acyltransferases (Nat)"/>
    <property type="match status" value="1"/>
</dbReference>
<reference evidence="4 5" key="1">
    <citation type="submission" date="2020-08" db="EMBL/GenBank/DDBJ databases">
        <title>Genome sequence of Nocardioides mesophilus KACC 16243T.</title>
        <authorList>
            <person name="Hyun D.-W."/>
            <person name="Bae J.-W."/>
        </authorList>
    </citation>
    <scope>NUCLEOTIDE SEQUENCE [LARGE SCALE GENOMIC DNA]</scope>
    <source>
        <strain evidence="4 5">KACC 16243</strain>
    </source>
</reference>
<dbReference type="Pfam" id="PF13420">
    <property type="entry name" value="Acetyltransf_4"/>
    <property type="match status" value="1"/>
</dbReference>
<dbReference type="Proteomes" id="UP000515947">
    <property type="component" value="Chromosome"/>
</dbReference>
<feature type="domain" description="N-acetyltransferase" evidence="3">
    <location>
        <begin position="5"/>
        <end position="166"/>
    </location>
</feature>
<keyword evidence="1 4" id="KW-0808">Transferase</keyword>
<sequence>MGHDVTIRPADEDDLHDIATIYAHEVANSIATFDLEPPTLAYWQEKLAGRHAGDHLLVAVDSDDDVVGYAYSWSFRPRPAYELSRETSIYLDPSVRGKGVGRLLYPALLEEMAASGVHTAVALIAQPNPGSVRLHKAVGFQHVGSMREVGFKFDQWIDVEWYQKMLGPA</sequence>
<dbReference type="PANTHER" id="PTHR43072">
    <property type="entry name" value="N-ACETYLTRANSFERASE"/>
    <property type="match status" value="1"/>
</dbReference>
<dbReference type="AlphaFoldDB" id="A0A7G9R9H6"/>
<accession>A0A7G9R9H6</accession>
<name>A0A7G9R9H6_9ACTN</name>
<dbReference type="Gene3D" id="3.40.630.30">
    <property type="match status" value="1"/>
</dbReference>
<dbReference type="RefSeq" id="WP_187578093.1">
    <property type="nucleotide sequence ID" value="NZ_CP060713.1"/>
</dbReference>
<dbReference type="EMBL" id="CP060713">
    <property type="protein sequence ID" value="QNN52251.1"/>
    <property type="molecule type" value="Genomic_DNA"/>
</dbReference>
<protein>
    <submittedName>
        <fullName evidence="4">N-acetyltransferase</fullName>
    </submittedName>
</protein>
<evidence type="ECO:0000313" key="4">
    <source>
        <dbReference type="EMBL" id="QNN52251.1"/>
    </source>
</evidence>
<dbReference type="GO" id="GO:0016747">
    <property type="term" value="F:acyltransferase activity, transferring groups other than amino-acyl groups"/>
    <property type="evidence" value="ECO:0007669"/>
    <property type="project" value="InterPro"/>
</dbReference>
<dbReference type="PROSITE" id="PS51186">
    <property type="entry name" value="GNAT"/>
    <property type="match status" value="1"/>
</dbReference>
<dbReference type="PANTHER" id="PTHR43072:SF23">
    <property type="entry name" value="UPF0039 PROTEIN C11D3.02C"/>
    <property type="match status" value="1"/>
</dbReference>
<proteinExistence type="predicted"/>